<proteinExistence type="predicted"/>
<feature type="domain" description="DZIP3-like HEPN" evidence="1">
    <location>
        <begin position="42"/>
        <end position="155"/>
    </location>
</feature>
<dbReference type="Proteomes" id="UP001195483">
    <property type="component" value="Unassembled WGS sequence"/>
</dbReference>
<name>A0AAE0RT86_9BIVA</name>
<dbReference type="SUPFAM" id="SSF52540">
    <property type="entry name" value="P-loop containing nucleoside triphosphate hydrolases"/>
    <property type="match status" value="1"/>
</dbReference>
<reference evidence="3" key="3">
    <citation type="submission" date="2023-05" db="EMBL/GenBank/DDBJ databases">
        <authorList>
            <person name="Smith C.H."/>
        </authorList>
    </citation>
    <scope>NUCLEOTIDE SEQUENCE</scope>
    <source>
        <strain evidence="3">CHS0354</strain>
        <tissue evidence="3">Mantle</tissue>
    </source>
</reference>
<dbReference type="InterPro" id="IPR041249">
    <property type="entry name" value="HEPN_DZIP3"/>
</dbReference>
<dbReference type="EMBL" id="JAEAOA010001340">
    <property type="protein sequence ID" value="KAK3579154.1"/>
    <property type="molecule type" value="Genomic_DNA"/>
</dbReference>
<evidence type="ECO:0000259" key="2">
    <source>
        <dbReference type="Pfam" id="PF20720"/>
    </source>
</evidence>
<reference evidence="3" key="2">
    <citation type="journal article" date="2021" name="Genome Biol. Evol.">
        <title>Developing a high-quality reference genome for a parasitic bivalve with doubly uniparental inheritance (Bivalvia: Unionida).</title>
        <authorList>
            <person name="Smith C.H."/>
        </authorList>
    </citation>
    <scope>NUCLEOTIDE SEQUENCE</scope>
    <source>
        <strain evidence="3">CHS0354</strain>
        <tissue evidence="3">Mantle</tissue>
    </source>
</reference>
<keyword evidence="4" id="KW-1185">Reference proteome</keyword>
<dbReference type="InterPro" id="IPR049050">
    <property type="entry name" value="nSTAND3"/>
</dbReference>
<evidence type="ECO:0000313" key="4">
    <source>
        <dbReference type="Proteomes" id="UP001195483"/>
    </source>
</evidence>
<feature type="domain" description="Novel STAND NTPase 3" evidence="2">
    <location>
        <begin position="253"/>
        <end position="407"/>
    </location>
</feature>
<reference evidence="3" key="1">
    <citation type="journal article" date="2021" name="Genome Biol. Evol.">
        <title>A High-Quality Reference Genome for a Parasitic Bivalve with Doubly Uniparental Inheritance (Bivalvia: Unionida).</title>
        <authorList>
            <person name="Smith C.H."/>
        </authorList>
    </citation>
    <scope>NUCLEOTIDE SEQUENCE</scope>
    <source>
        <strain evidence="3">CHS0354</strain>
    </source>
</reference>
<protein>
    <recommendedName>
        <fullName evidence="5">DZIP3-like HEPN domain-containing protein</fullName>
    </recommendedName>
</protein>
<gene>
    <name evidence="3" type="ORF">CHS0354_022177</name>
</gene>
<dbReference type="InterPro" id="IPR027417">
    <property type="entry name" value="P-loop_NTPase"/>
</dbReference>
<organism evidence="3 4">
    <name type="scientific">Potamilus streckersoni</name>
    <dbReference type="NCBI Taxonomy" id="2493646"/>
    <lineage>
        <taxon>Eukaryota</taxon>
        <taxon>Metazoa</taxon>
        <taxon>Spiralia</taxon>
        <taxon>Lophotrochozoa</taxon>
        <taxon>Mollusca</taxon>
        <taxon>Bivalvia</taxon>
        <taxon>Autobranchia</taxon>
        <taxon>Heteroconchia</taxon>
        <taxon>Palaeoheterodonta</taxon>
        <taxon>Unionida</taxon>
        <taxon>Unionoidea</taxon>
        <taxon>Unionidae</taxon>
        <taxon>Ambleminae</taxon>
        <taxon>Lampsilini</taxon>
        <taxon>Potamilus</taxon>
    </lineage>
</organism>
<dbReference type="AlphaFoldDB" id="A0AAE0RT86"/>
<dbReference type="Pfam" id="PF18738">
    <property type="entry name" value="HEPN_DZIP3"/>
    <property type="match status" value="1"/>
</dbReference>
<evidence type="ECO:0008006" key="5">
    <source>
        <dbReference type="Google" id="ProtNLM"/>
    </source>
</evidence>
<accession>A0AAE0RT86</accession>
<evidence type="ECO:0000259" key="1">
    <source>
        <dbReference type="Pfam" id="PF18738"/>
    </source>
</evidence>
<evidence type="ECO:0000313" key="3">
    <source>
        <dbReference type="EMBL" id="KAK3579154.1"/>
    </source>
</evidence>
<dbReference type="Pfam" id="PF20720">
    <property type="entry name" value="nSTAND3"/>
    <property type="match status" value="1"/>
</dbReference>
<sequence>MSATNVDTERFCRLVCLMMQTGTKVLRKLFILHVEGQRCSVETFFAKHKMKISSMKLFPDQRSLIFPPDKSDPDLQKYDITLLALLLNNLFNSVSPNEKHLIYRLKESRKSLNGHKGNAMTDSNEFDRLWKEISNIIINLAEMSNDRNFEDEIKKEIDSFLNDPLGLQETVNVIMERFRRDAKLDFDISMILENQTEMMRMLKRIEQDGKFCSSEEDEVDGTVPEVDKKLPVTKNLNDHTKVRVQSALKDNLVWTRQIQEAEHVINKNGVVTITGNPGEGKTSAGYLLLNKVTSSNLERCIILHDPKDWSFVDMGNVDVLFLDDTFGKHQLDEGLLTKWHIVLSDLQSYVTEGKVKLIVALRQTVLAEFNSRRSSTFSWLPLLTNKVELSSRHLNHDEKRDILITALNKFKRDRDELDIEKCIRLFESPVGFPYCCSLFAADERFFARREDFFLRPYGGIRDILNNMDQCKSTMLAYIFCSSDVHADDLKYELTPSSKSLLQQLCETFLYDKQILSRRKMHDVLKELDGVYIVQDKGIYRFAHNVLYESVGLELSERCPKLLLEKCNIDFLCQCVQTGIEQTDEIFVVTDRLYKDLCMRFIAEVTEKNNASRISIHHALRQPEIRRELILILKETGKVVQFLRGGGNDPTTSIIAYIAIRNVDLNNFVKSLLDSLNSFWYWFSSWKYPLIKAGLWLAYAAGNRYLVDVLLHYGTKIDISCLYASIFSRELVLVESVLEDLKEKKRLDSHSISLSAEVACVIGCSDIFQVILKMKPKLNPHHMIAATFGGNDDMIQIVTDQLHSNEGWDHLGIQFLESCGYLLKMACEGHDPVIKSVDNFLKYQRLEAFTRYTEIFSMTECMCSMALENSDVRTFIDYAEIMQKTRWLKVLLEHSDFVYSSVPSLVLTLSVSNIKYLVCFLKCMKQWNPNGDPVMLASERVIKSGKEEIFQFLVDSGMAVNNRHYLLARMTGREEIIRCVTRNLPSTEV</sequence>
<comment type="caution">
    <text evidence="3">The sequence shown here is derived from an EMBL/GenBank/DDBJ whole genome shotgun (WGS) entry which is preliminary data.</text>
</comment>